<reference evidence="2 3" key="1">
    <citation type="submission" date="2017-11" db="EMBL/GenBank/DDBJ databases">
        <title>De-novo sequencing of pomegranate (Punica granatum L.) genome.</title>
        <authorList>
            <person name="Akparov Z."/>
            <person name="Amiraslanov A."/>
            <person name="Hajiyeva S."/>
            <person name="Abbasov M."/>
            <person name="Kaur K."/>
            <person name="Hamwieh A."/>
            <person name="Solovyev V."/>
            <person name="Salamov A."/>
            <person name="Braich B."/>
            <person name="Kosarev P."/>
            <person name="Mahmoud A."/>
            <person name="Hajiyev E."/>
            <person name="Babayeva S."/>
            <person name="Izzatullayeva V."/>
            <person name="Mammadov A."/>
            <person name="Mammadov A."/>
            <person name="Sharifova S."/>
            <person name="Ojaghi J."/>
            <person name="Eynullazada K."/>
            <person name="Bayramov B."/>
            <person name="Abdulazimova A."/>
            <person name="Shahmuradov I."/>
        </authorList>
    </citation>
    <scope>NUCLEOTIDE SEQUENCE [LARGE SCALE GENOMIC DNA]</scope>
    <source>
        <strain evidence="3">cv. AG2017</strain>
        <tissue evidence="2">Leaf</tissue>
    </source>
</reference>
<name>A0A2I0IL74_PUNGR</name>
<sequence length="61" mass="6464">MGRLLTRSRSPTRFEPAGLSPADRGHRQGQTSSATLIGRSIMPSPFPSIVDGDADVPPFNG</sequence>
<gene>
    <name evidence="2" type="ORF">CRG98_034863</name>
</gene>
<accession>A0A2I0IL74</accession>
<proteinExistence type="predicted"/>
<keyword evidence="3" id="KW-1185">Reference proteome</keyword>
<evidence type="ECO:0000256" key="1">
    <source>
        <dbReference type="SAM" id="MobiDB-lite"/>
    </source>
</evidence>
<dbReference type="AlphaFoldDB" id="A0A2I0IL74"/>
<protein>
    <submittedName>
        <fullName evidence="2">Uncharacterized protein</fullName>
    </submittedName>
</protein>
<feature type="region of interest" description="Disordered" evidence="1">
    <location>
        <begin position="1"/>
        <end position="61"/>
    </location>
</feature>
<comment type="caution">
    <text evidence="2">The sequence shown here is derived from an EMBL/GenBank/DDBJ whole genome shotgun (WGS) entry which is preliminary data.</text>
</comment>
<evidence type="ECO:0000313" key="3">
    <source>
        <dbReference type="Proteomes" id="UP000233551"/>
    </source>
</evidence>
<evidence type="ECO:0000313" key="2">
    <source>
        <dbReference type="EMBL" id="PKI44747.1"/>
    </source>
</evidence>
<dbReference type="EMBL" id="PGOL01002825">
    <property type="protein sequence ID" value="PKI44747.1"/>
    <property type="molecule type" value="Genomic_DNA"/>
</dbReference>
<organism evidence="2 3">
    <name type="scientific">Punica granatum</name>
    <name type="common">Pomegranate</name>
    <dbReference type="NCBI Taxonomy" id="22663"/>
    <lineage>
        <taxon>Eukaryota</taxon>
        <taxon>Viridiplantae</taxon>
        <taxon>Streptophyta</taxon>
        <taxon>Embryophyta</taxon>
        <taxon>Tracheophyta</taxon>
        <taxon>Spermatophyta</taxon>
        <taxon>Magnoliopsida</taxon>
        <taxon>eudicotyledons</taxon>
        <taxon>Gunneridae</taxon>
        <taxon>Pentapetalae</taxon>
        <taxon>rosids</taxon>
        <taxon>malvids</taxon>
        <taxon>Myrtales</taxon>
        <taxon>Lythraceae</taxon>
        <taxon>Punica</taxon>
    </lineage>
</organism>
<dbReference type="Proteomes" id="UP000233551">
    <property type="component" value="Unassembled WGS sequence"/>
</dbReference>